<keyword evidence="7" id="KW-1185">Reference proteome</keyword>
<keyword evidence="4" id="KW-0804">Transcription</keyword>
<dbReference type="PATRIC" id="fig|1565605.3.peg.2245"/>
<protein>
    <submittedName>
        <fullName evidence="6">LysR family transcriptional regulator</fullName>
    </submittedName>
</protein>
<dbReference type="Proteomes" id="UP000061603">
    <property type="component" value="Chromosome"/>
</dbReference>
<dbReference type="InterPro" id="IPR036388">
    <property type="entry name" value="WH-like_DNA-bd_sf"/>
</dbReference>
<evidence type="ECO:0000256" key="3">
    <source>
        <dbReference type="ARBA" id="ARBA00023125"/>
    </source>
</evidence>
<accession>A0A0C5J3P3</accession>
<feature type="domain" description="HTH lysR-type" evidence="5">
    <location>
        <begin position="1"/>
        <end position="59"/>
    </location>
</feature>
<reference evidence="6 7" key="1">
    <citation type="journal article" date="2015" name="Genome Announc.">
        <title>Complete Genome Sequence of a Novel Bacterium within the Family Rhodocyclaceae That Degrades Polycyclic Aromatic Hydrocarbons.</title>
        <authorList>
            <person name="Singleton D.R."/>
            <person name="Dickey A.N."/>
            <person name="Scholl E.H."/>
            <person name="Wright F.A."/>
            <person name="Aitken M.D."/>
        </authorList>
    </citation>
    <scope>NUCLEOTIDE SEQUENCE [LARGE SCALE GENOMIC DNA]</scope>
    <source>
        <strain evidence="7">PG1-Ca6</strain>
    </source>
</reference>
<dbReference type="InterPro" id="IPR058163">
    <property type="entry name" value="LysR-type_TF_proteobact-type"/>
</dbReference>
<dbReference type="PANTHER" id="PTHR30537:SF5">
    <property type="entry name" value="HTH-TYPE TRANSCRIPTIONAL ACTIVATOR TTDR-RELATED"/>
    <property type="match status" value="1"/>
</dbReference>
<gene>
    <name evidence="6" type="ORF">PG1C_10545</name>
</gene>
<dbReference type="STRING" id="1565605.PG1C_10545"/>
<dbReference type="InterPro" id="IPR036390">
    <property type="entry name" value="WH_DNA-bd_sf"/>
</dbReference>
<evidence type="ECO:0000256" key="4">
    <source>
        <dbReference type="ARBA" id="ARBA00023163"/>
    </source>
</evidence>
<dbReference type="InterPro" id="IPR000847">
    <property type="entry name" value="LysR_HTH_N"/>
</dbReference>
<dbReference type="Pfam" id="PF03466">
    <property type="entry name" value="LysR_substrate"/>
    <property type="match status" value="1"/>
</dbReference>
<name>A0A0C5J3P3_9PROT</name>
<dbReference type="PANTHER" id="PTHR30537">
    <property type="entry name" value="HTH-TYPE TRANSCRIPTIONAL REGULATOR"/>
    <property type="match status" value="1"/>
</dbReference>
<organism evidence="6 7">
    <name type="scientific">Rugosibacter aromaticivorans</name>
    <dbReference type="NCBI Taxonomy" id="1565605"/>
    <lineage>
        <taxon>Bacteria</taxon>
        <taxon>Pseudomonadati</taxon>
        <taxon>Pseudomonadota</taxon>
        <taxon>Betaproteobacteria</taxon>
        <taxon>Nitrosomonadales</taxon>
        <taxon>Sterolibacteriaceae</taxon>
        <taxon>Rugosibacter</taxon>
    </lineage>
</organism>
<dbReference type="Pfam" id="PF00126">
    <property type="entry name" value="HTH_1"/>
    <property type="match status" value="1"/>
</dbReference>
<evidence type="ECO:0000259" key="5">
    <source>
        <dbReference type="PROSITE" id="PS50931"/>
    </source>
</evidence>
<dbReference type="KEGG" id="rbu:PG1C_10545"/>
<dbReference type="InterPro" id="IPR005119">
    <property type="entry name" value="LysR_subst-bd"/>
</dbReference>
<dbReference type="GO" id="GO:0043565">
    <property type="term" value="F:sequence-specific DNA binding"/>
    <property type="evidence" value="ECO:0007669"/>
    <property type="project" value="TreeGrafter"/>
</dbReference>
<evidence type="ECO:0000256" key="2">
    <source>
        <dbReference type="ARBA" id="ARBA00023015"/>
    </source>
</evidence>
<evidence type="ECO:0000313" key="7">
    <source>
        <dbReference type="Proteomes" id="UP000061603"/>
    </source>
</evidence>
<dbReference type="CDD" id="cd08422">
    <property type="entry name" value="PBP2_CrgA_like"/>
    <property type="match status" value="1"/>
</dbReference>
<dbReference type="GO" id="GO:0006351">
    <property type="term" value="P:DNA-templated transcription"/>
    <property type="evidence" value="ECO:0007669"/>
    <property type="project" value="TreeGrafter"/>
</dbReference>
<keyword evidence="2" id="KW-0805">Transcription regulation</keyword>
<dbReference type="SUPFAM" id="SSF53850">
    <property type="entry name" value="Periplasmic binding protein-like II"/>
    <property type="match status" value="1"/>
</dbReference>
<dbReference type="GO" id="GO:0003700">
    <property type="term" value="F:DNA-binding transcription factor activity"/>
    <property type="evidence" value="ECO:0007669"/>
    <property type="project" value="InterPro"/>
</dbReference>
<keyword evidence="3" id="KW-0238">DNA-binding</keyword>
<comment type="similarity">
    <text evidence="1">Belongs to the LysR transcriptional regulatory family.</text>
</comment>
<dbReference type="SUPFAM" id="SSF46785">
    <property type="entry name" value="Winged helix' DNA-binding domain"/>
    <property type="match status" value="1"/>
</dbReference>
<dbReference type="EMBL" id="CP010554">
    <property type="protein sequence ID" value="AJP49602.1"/>
    <property type="molecule type" value="Genomic_DNA"/>
</dbReference>
<sequence length="293" mass="32642">MDRLDAMQLFVRVAELGSFSAVAQQMDIARSVVTRQVAALENHLGVKLMARSTRRLALTAGGAAYLEKCRVILTLVETAESDVAEERQTPRGAIRISLPLRYGLKRLAPLLLEFAQRYPEVSLEMDYSDRRANLIEEGIDLAIRITSRLEPGNVARRIATEHMVVVAAPDYLARHGTPRHPADLIHHECLGYTAATNHNWQFRIDGKLESFPVRSRISTNNGDVLVDAATLSLGITCQPEFIAAGHLADGRVRIILAEFPLPELGVYAILPGNRYIPHRVRVLMDWLAKQIAR</sequence>
<dbReference type="Gene3D" id="3.40.190.290">
    <property type="match status" value="1"/>
</dbReference>
<evidence type="ECO:0000256" key="1">
    <source>
        <dbReference type="ARBA" id="ARBA00009437"/>
    </source>
</evidence>
<dbReference type="Gene3D" id="1.10.10.10">
    <property type="entry name" value="Winged helix-like DNA-binding domain superfamily/Winged helix DNA-binding domain"/>
    <property type="match status" value="1"/>
</dbReference>
<dbReference type="FunFam" id="1.10.10.10:FF:000001">
    <property type="entry name" value="LysR family transcriptional regulator"/>
    <property type="match status" value="1"/>
</dbReference>
<dbReference type="AlphaFoldDB" id="A0A0C5J3P3"/>
<dbReference type="PROSITE" id="PS50931">
    <property type="entry name" value="HTH_LYSR"/>
    <property type="match status" value="1"/>
</dbReference>
<evidence type="ECO:0000313" key="6">
    <source>
        <dbReference type="EMBL" id="AJP49602.1"/>
    </source>
</evidence>
<dbReference type="HOGENOM" id="CLU_039613_16_3_4"/>
<proteinExistence type="inferred from homology"/>